<accession>A0ABX1TR18</accession>
<keyword evidence="3 9" id="KW-0812">Transmembrane</keyword>
<evidence type="ECO:0000256" key="3">
    <source>
        <dbReference type="ARBA" id="ARBA00022692"/>
    </source>
</evidence>
<dbReference type="Gene3D" id="2.70.150.10">
    <property type="entry name" value="Calcium-transporting ATPase, cytoplasmic transduction domain A"/>
    <property type="match status" value="1"/>
</dbReference>
<evidence type="ECO:0000313" key="11">
    <source>
        <dbReference type="Proteomes" id="UP000760480"/>
    </source>
</evidence>
<feature type="non-terminal residue" evidence="10">
    <location>
        <position position="1"/>
    </location>
</feature>
<feature type="transmembrane region" description="Helical" evidence="9">
    <location>
        <begin position="465"/>
        <end position="485"/>
    </location>
</feature>
<dbReference type="SFLD" id="SFLDG00002">
    <property type="entry name" value="C1.7:_P-type_atpase_like"/>
    <property type="match status" value="1"/>
</dbReference>
<feature type="transmembrane region" description="Helical" evidence="9">
    <location>
        <begin position="438"/>
        <end position="459"/>
    </location>
</feature>
<keyword evidence="6" id="KW-1278">Translocase</keyword>
<evidence type="ECO:0000256" key="1">
    <source>
        <dbReference type="ARBA" id="ARBA00004141"/>
    </source>
</evidence>
<keyword evidence="8 9" id="KW-0472">Membrane</keyword>
<keyword evidence="4" id="KW-0547">Nucleotide-binding</keyword>
<dbReference type="PANTHER" id="PTHR42861">
    <property type="entry name" value="CALCIUM-TRANSPORTING ATPASE"/>
    <property type="match status" value="1"/>
</dbReference>
<dbReference type="PRINTS" id="PR00120">
    <property type="entry name" value="HATPASE"/>
</dbReference>
<comment type="subcellular location">
    <subcellularLocation>
        <location evidence="1">Membrane</location>
        <topology evidence="1">Multi-pass membrane protein</topology>
    </subcellularLocation>
</comment>
<dbReference type="Gene3D" id="1.20.1110.10">
    <property type="entry name" value="Calcium-transporting ATPase, transmembrane domain"/>
    <property type="match status" value="1"/>
</dbReference>
<dbReference type="InterPro" id="IPR036412">
    <property type="entry name" value="HAD-like_sf"/>
</dbReference>
<feature type="transmembrane region" description="Helical" evidence="9">
    <location>
        <begin position="537"/>
        <end position="556"/>
    </location>
</feature>
<dbReference type="InterPro" id="IPR023298">
    <property type="entry name" value="ATPase_P-typ_TM_dom_sf"/>
</dbReference>
<dbReference type="Gene3D" id="3.40.1110.10">
    <property type="entry name" value="Calcium-transporting ATPase, cytoplasmic domain N"/>
    <property type="match status" value="1"/>
</dbReference>
<dbReference type="InterPro" id="IPR018303">
    <property type="entry name" value="ATPase_P-typ_P_site"/>
</dbReference>
<dbReference type="InterPro" id="IPR023214">
    <property type="entry name" value="HAD_sf"/>
</dbReference>
<gene>
    <name evidence="10" type="ORF">E4P82_14895</name>
</gene>
<sequence length="654" mass="69858">VAFSGSIAKQGEMVAVVTGTGANTFFGRTAKLVETAGAKSHLQESVLQIGNFLIFFALTLIVVLSAVELYWGTSFIHLLKLALILLVASIPVAMPAVLSVTMALGALKLSKLKAIVSRMEAIEEMAGVDILCSDKTGTLTQNRLTLGEAQPFGVTASELILAGALASKAENNDAIDLAVIGGLGDASALKSYRQIQFAPFDPVGKRTEATVQDGGGQTFKVTKGAPQVVMQLCQVDRETQALADRAVDEFAAKGFRTLGVARTDAGGKWVFLGILPLFDPPREDSASTIAEAGRYGIAVKMVTGDNIAIAKQISGQLGIGTNIRAAEALFAGGVAHGVLPATAVHQIEEADGFAQVFPEHKYGIVKALQQGSHIVAMTGDGVNDAPALKQADVGIAVSGATDAARAAAALVLTAPGLSVITHAVEESRRIFERMMSYIIYRIAMSIDIMVFVVLASIVFGFFPLTAIMLVALALLDDVPIMTIAYDRTEPDPMPVRWNRERTFAVSITLGVLAVAQSFGLLALGMDVLHLDAAHLQTMMFLQLLVGGHLLLLLTRTKKAFWARPHPSWQLLGAVVGTQIFAVLMCGFGWLVPVLPWDLIGWVWVYNLVWMVVQDGIKLVVYRVIDHRFQHRQVFATHAGAFLQHANTSVQPGTE</sequence>
<proteinExistence type="inferred from homology"/>
<evidence type="ECO:0000256" key="8">
    <source>
        <dbReference type="ARBA" id="ARBA00023136"/>
    </source>
</evidence>
<reference evidence="10 11" key="1">
    <citation type="submission" date="2019-03" db="EMBL/GenBank/DDBJ databases">
        <title>Metabolic reconstructions from genomes of highly enriched 'Candidatus Accumulibacter' and 'Candidatus Competibacter' bioreactor populations.</title>
        <authorList>
            <person name="Annavajhala M.K."/>
            <person name="Welles L."/>
            <person name="Abbas B."/>
            <person name="Sorokin D."/>
            <person name="Park H."/>
            <person name="Van Loosdrecht M."/>
            <person name="Chandran K."/>
        </authorList>
    </citation>
    <scope>NUCLEOTIDE SEQUENCE [LARGE SCALE GENOMIC DNA]</scope>
    <source>
        <strain evidence="10 11">SBR_G</strain>
    </source>
</reference>
<dbReference type="SUPFAM" id="SSF56784">
    <property type="entry name" value="HAD-like"/>
    <property type="match status" value="1"/>
</dbReference>
<dbReference type="PROSITE" id="PS00154">
    <property type="entry name" value="ATPASE_E1_E2"/>
    <property type="match status" value="1"/>
</dbReference>
<feature type="transmembrane region" description="Helical" evidence="9">
    <location>
        <begin position="505"/>
        <end position="525"/>
    </location>
</feature>
<dbReference type="Proteomes" id="UP000760480">
    <property type="component" value="Unassembled WGS sequence"/>
</dbReference>
<dbReference type="SFLD" id="SFLDF00027">
    <property type="entry name" value="p-type_atpase"/>
    <property type="match status" value="1"/>
</dbReference>
<evidence type="ECO:0000256" key="7">
    <source>
        <dbReference type="ARBA" id="ARBA00022989"/>
    </source>
</evidence>
<evidence type="ECO:0000256" key="5">
    <source>
        <dbReference type="ARBA" id="ARBA00022840"/>
    </source>
</evidence>
<dbReference type="Gene3D" id="3.40.50.1000">
    <property type="entry name" value="HAD superfamily/HAD-like"/>
    <property type="match status" value="1"/>
</dbReference>
<dbReference type="InterPro" id="IPR006534">
    <property type="entry name" value="P-type_ATPase_IIIA"/>
</dbReference>
<name>A0ABX1TR18_9GAMM</name>
<keyword evidence="7 9" id="KW-1133">Transmembrane helix</keyword>
<comment type="caution">
    <text evidence="10">The sequence shown here is derived from an EMBL/GenBank/DDBJ whole genome shotgun (WGS) entry which is preliminary data.</text>
</comment>
<organism evidence="10 11">
    <name type="scientific">Candidatus Competibacter phosphatis</name>
    <dbReference type="NCBI Taxonomy" id="221280"/>
    <lineage>
        <taxon>Bacteria</taxon>
        <taxon>Pseudomonadati</taxon>
        <taxon>Pseudomonadota</taxon>
        <taxon>Gammaproteobacteria</taxon>
        <taxon>Candidatus Competibacteraceae</taxon>
        <taxon>Candidatus Competibacter</taxon>
    </lineage>
</organism>
<dbReference type="SUPFAM" id="SSF81665">
    <property type="entry name" value="Calcium ATPase, transmembrane domain M"/>
    <property type="match status" value="1"/>
</dbReference>
<evidence type="ECO:0000256" key="2">
    <source>
        <dbReference type="ARBA" id="ARBA00008804"/>
    </source>
</evidence>
<dbReference type="NCBIfam" id="TIGR01647">
    <property type="entry name" value="ATPase-IIIA_H"/>
    <property type="match status" value="1"/>
</dbReference>
<keyword evidence="11" id="KW-1185">Reference proteome</keyword>
<feature type="transmembrane region" description="Helical" evidence="9">
    <location>
        <begin position="568"/>
        <end position="591"/>
    </location>
</feature>
<evidence type="ECO:0000256" key="9">
    <source>
        <dbReference type="SAM" id="Phobius"/>
    </source>
</evidence>
<dbReference type="InterPro" id="IPR023299">
    <property type="entry name" value="ATPase_P-typ_cyto_dom_N"/>
</dbReference>
<protein>
    <submittedName>
        <fullName evidence="10">Plasma-membrane proton-efflux P-type ATPase</fullName>
    </submittedName>
</protein>
<dbReference type="InterPro" id="IPR001757">
    <property type="entry name" value="P_typ_ATPase"/>
</dbReference>
<feature type="transmembrane region" description="Helical" evidence="9">
    <location>
        <begin position="49"/>
        <end position="71"/>
    </location>
</feature>
<dbReference type="Pfam" id="PF00702">
    <property type="entry name" value="Hydrolase"/>
    <property type="match status" value="1"/>
</dbReference>
<evidence type="ECO:0000313" key="10">
    <source>
        <dbReference type="EMBL" id="NMQ20370.1"/>
    </source>
</evidence>
<dbReference type="NCBIfam" id="TIGR01494">
    <property type="entry name" value="ATPase_P-type"/>
    <property type="match status" value="2"/>
</dbReference>
<dbReference type="PRINTS" id="PR00119">
    <property type="entry name" value="CATATPASE"/>
</dbReference>
<dbReference type="RefSeq" id="WP_169249643.1">
    <property type="nucleotide sequence ID" value="NZ_SPMZ01000047.1"/>
</dbReference>
<dbReference type="EMBL" id="SPMZ01000047">
    <property type="protein sequence ID" value="NMQ20370.1"/>
    <property type="molecule type" value="Genomic_DNA"/>
</dbReference>
<keyword evidence="5" id="KW-0067">ATP-binding</keyword>
<feature type="transmembrane region" description="Helical" evidence="9">
    <location>
        <begin position="83"/>
        <end position="109"/>
    </location>
</feature>
<evidence type="ECO:0000256" key="4">
    <source>
        <dbReference type="ARBA" id="ARBA00022741"/>
    </source>
</evidence>
<dbReference type="InterPro" id="IPR044492">
    <property type="entry name" value="P_typ_ATPase_HD_dom"/>
</dbReference>
<comment type="similarity">
    <text evidence="2">Belongs to the cation transport ATPase (P-type) (TC 3.A.3) family. Type IIIA subfamily.</text>
</comment>
<feature type="transmembrane region" description="Helical" evidence="9">
    <location>
        <begin position="603"/>
        <end position="624"/>
    </location>
</feature>
<dbReference type="SFLD" id="SFLDS00003">
    <property type="entry name" value="Haloacid_Dehalogenase"/>
    <property type="match status" value="1"/>
</dbReference>
<evidence type="ECO:0000256" key="6">
    <source>
        <dbReference type="ARBA" id="ARBA00022967"/>
    </source>
</evidence>